<dbReference type="InterPro" id="IPR005106">
    <property type="entry name" value="Asp/hSer_DH_NAD-bd"/>
</dbReference>
<keyword evidence="11 18" id="KW-0560">Oxidoreductase</keyword>
<keyword evidence="22" id="KW-1185">Reference proteome</keyword>
<dbReference type="PANTHER" id="PTHR43331:SF1">
    <property type="entry name" value="HOMOSERINE DEHYDROGENASE"/>
    <property type="match status" value="1"/>
</dbReference>
<keyword evidence="12" id="KW-0520">NAD</keyword>
<keyword evidence="8 18" id="KW-0791">Threonine biosynthesis</keyword>
<evidence type="ECO:0000256" key="3">
    <source>
        <dbReference type="ARBA" id="ARBA00005062"/>
    </source>
</evidence>
<keyword evidence="7 18" id="KW-0028">Amino-acid biosynthesis</keyword>
<dbReference type="UniPathway" id="UPA00050">
    <property type="reaction ID" value="UER00063"/>
</dbReference>
<evidence type="ECO:0000256" key="6">
    <source>
        <dbReference type="ARBA" id="ARBA00013376"/>
    </source>
</evidence>
<feature type="binding site" evidence="17">
    <location>
        <begin position="9"/>
        <end position="16"/>
    </location>
    <ligand>
        <name>NADP(+)</name>
        <dbReference type="ChEBI" id="CHEBI:58349"/>
    </ligand>
</feature>
<dbReference type="InterPro" id="IPR036291">
    <property type="entry name" value="NAD(P)-bd_dom_sf"/>
</dbReference>
<evidence type="ECO:0000256" key="7">
    <source>
        <dbReference type="ARBA" id="ARBA00022605"/>
    </source>
</evidence>
<evidence type="ECO:0000256" key="10">
    <source>
        <dbReference type="ARBA" id="ARBA00022857"/>
    </source>
</evidence>
<keyword evidence="13" id="KW-0915">Sodium</keyword>
<evidence type="ECO:0000256" key="5">
    <source>
        <dbReference type="ARBA" id="ARBA00013213"/>
    </source>
</evidence>
<dbReference type="InterPro" id="IPR016204">
    <property type="entry name" value="HDH"/>
</dbReference>
<evidence type="ECO:0000256" key="4">
    <source>
        <dbReference type="ARBA" id="ARBA00006753"/>
    </source>
</evidence>
<evidence type="ECO:0000256" key="1">
    <source>
        <dbReference type="ARBA" id="ARBA00001920"/>
    </source>
</evidence>
<dbReference type="NCBIfam" id="NF004976">
    <property type="entry name" value="PRK06349.1"/>
    <property type="match status" value="1"/>
</dbReference>
<dbReference type="SUPFAM" id="SSF55021">
    <property type="entry name" value="ACT-like"/>
    <property type="match status" value="1"/>
</dbReference>
<evidence type="ECO:0000256" key="18">
    <source>
        <dbReference type="RuleBase" id="RU000579"/>
    </source>
</evidence>
<feature type="domain" description="ACT" evidence="20">
    <location>
        <begin position="350"/>
        <end position="425"/>
    </location>
</feature>
<evidence type="ECO:0000256" key="11">
    <source>
        <dbReference type="ARBA" id="ARBA00023002"/>
    </source>
</evidence>
<comment type="caution">
    <text evidence="21">The sequence shown here is derived from an EMBL/GenBank/DDBJ whole genome shotgun (WGS) entry which is preliminary data.</text>
</comment>
<dbReference type="EMBL" id="AZEE01000004">
    <property type="protein sequence ID" value="KRK99664.1"/>
    <property type="molecule type" value="Genomic_DNA"/>
</dbReference>
<keyword evidence="9" id="KW-0479">Metal-binding</keyword>
<dbReference type="STRING" id="1423776.FD04_GL002440"/>
<evidence type="ECO:0000256" key="2">
    <source>
        <dbReference type="ARBA" id="ARBA00005056"/>
    </source>
</evidence>
<evidence type="ECO:0000256" key="15">
    <source>
        <dbReference type="ARBA" id="ARBA00048841"/>
    </source>
</evidence>
<dbReference type="CDD" id="cd04881">
    <property type="entry name" value="ACT_HSDH-Hom"/>
    <property type="match status" value="1"/>
</dbReference>
<feature type="active site" description="Proton donor" evidence="16">
    <location>
        <position position="205"/>
    </location>
</feature>
<dbReference type="PROSITE" id="PS01042">
    <property type="entry name" value="HOMOSER_DHGENASE"/>
    <property type="match status" value="1"/>
</dbReference>
<evidence type="ECO:0000256" key="14">
    <source>
        <dbReference type="ARBA" id="ARBA00023167"/>
    </source>
</evidence>
<dbReference type="UniPathway" id="UPA00051">
    <property type="reaction ID" value="UER00465"/>
</dbReference>
<proteinExistence type="inferred from homology"/>
<dbReference type="RefSeq" id="WP_056946375.1">
    <property type="nucleotide sequence ID" value="NZ_AZEE01000004.1"/>
</dbReference>
<keyword evidence="10 17" id="KW-0521">NADP</keyword>
<feature type="binding site" evidence="17">
    <location>
        <position position="105"/>
    </location>
    <ligand>
        <name>NADPH</name>
        <dbReference type="ChEBI" id="CHEBI:57783"/>
    </ligand>
</feature>
<evidence type="ECO:0000256" key="16">
    <source>
        <dbReference type="PIRSR" id="PIRSR000098-1"/>
    </source>
</evidence>
<evidence type="ECO:0000313" key="22">
    <source>
        <dbReference type="Proteomes" id="UP000051160"/>
    </source>
</evidence>
<dbReference type="Gene3D" id="3.30.360.10">
    <property type="entry name" value="Dihydrodipicolinate Reductase, domain 2"/>
    <property type="match status" value="1"/>
</dbReference>
<dbReference type="SUPFAM" id="SSF55347">
    <property type="entry name" value="Glyceraldehyde-3-phosphate dehydrogenase-like, C-terminal domain"/>
    <property type="match status" value="1"/>
</dbReference>
<comment type="pathway">
    <text evidence="3 18">Amino-acid biosynthesis; L-methionine biosynthesis via de novo pathway; L-homoserine from L-aspartate: step 3/3.</text>
</comment>
<dbReference type="InterPro" id="IPR001342">
    <property type="entry name" value="HDH_cat"/>
</dbReference>
<name>A0A0R1LW67_9LACO</name>
<dbReference type="GO" id="GO:0004412">
    <property type="term" value="F:homoserine dehydrogenase activity"/>
    <property type="evidence" value="ECO:0007669"/>
    <property type="project" value="UniProtKB-EC"/>
</dbReference>
<dbReference type="InterPro" id="IPR002912">
    <property type="entry name" value="ACT_dom"/>
</dbReference>
<dbReference type="FunFam" id="3.40.50.720:FF:000062">
    <property type="entry name" value="Homoserine dehydrogenase"/>
    <property type="match status" value="1"/>
</dbReference>
<comment type="similarity">
    <text evidence="4 19">Belongs to the homoserine dehydrogenase family.</text>
</comment>
<evidence type="ECO:0000313" key="21">
    <source>
        <dbReference type="EMBL" id="KRK99664.1"/>
    </source>
</evidence>
<dbReference type="Gene3D" id="3.30.70.260">
    <property type="match status" value="1"/>
</dbReference>
<comment type="catalytic activity">
    <reaction evidence="15">
        <text>L-homoserine + NADP(+) = L-aspartate 4-semialdehyde + NADPH + H(+)</text>
        <dbReference type="Rhea" id="RHEA:15761"/>
        <dbReference type="ChEBI" id="CHEBI:15378"/>
        <dbReference type="ChEBI" id="CHEBI:57476"/>
        <dbReference type="ChEBI" id="CHEBI:57783"/>
        <dbReference type="ChEBI" id="CHEBI:58349"/>
        <dbReference type="ChEBI" id="CHEBI:537519"/>
        <dbReference type="EC" id="1.1.1.3"/>
    </reaction>
    <physiologicalReaction direction="right-to-left" evidence="15">
        <dbReference type="Rhea" id="RHEA:15763"/>
    </physiologicalReaction>
</comment>
<dbReference type="FunFam" id="3.30.360.10:FF:000005">
    <property type="entry name" value="Homoserine dehydrogenase"/>
    <property type="match status" value="1"/>
</dbReference>
<protein>
    <recommendedName>
        <fullName evidence="6 18">Homoserine dehydrogenase</fullName>
        <ecNumber evidence="5 18">1.1.1.3</ecNumber>
    </recommendedName>
</protein>
<dbReference type="PIRSF" id="PIRSF000098">
    <property type="entry name" value="Homoser_dehydrog"/>
    <property type="match status" value="1"/>
</dbReference>
<evidence type="ECO:0000256" key="13">
    <source>
        <dbReference type="ARBA" id="ARBA00023053"/>
    </source>
</evidence>
<dbReference type="Pfam" id="PF00742">
    <property type="entry name" value="Homoserine_dh"/>
    <property type="match status" value="1"/>
</dbReference>
<dbReference type="PANTHER" id="PTHR43331">
    <property type="entry name" value="HOMOSERINE DEHYDROGENASE"/>
    <property type="match status" value="1"/>
</dbReference>
<dbReference type="GO" id="GO:0009088">
    <property type="term" value="P:threonine biosynthetic process"/>
    <property type="evidence" value="ECO:0007669"/>
    <property type="project" value="UniProtKB-UniPathway"/>
</dbReference>
<dbReference type="OrthoDB" id="9808167at2"/>
<feature type="binding site" evidence="17">
    <location>
        <position position="190"/>
    </location>
    <ligand>
        <name>L-homoserine</name>
        <dbReference type="ChEBI" id="CHEBI:57476"/>
    </ligand>
</feature>
<dbReference type="GO" id="GO:0046872">
    <property type="term" value="F:metal ion binding"/>
    <property type="evidence" value="ECO:0007669"/>
    <property type="project" value="UniProtKB-KW"/>
</dbReference>
<dbReference type="GO" id="GO:0050661">
    <property type="term" value="F:NADP binding"/>
    <property type="evidence" value="ECO:0007669"/>
    <property type="project" value="InterPro"/>
</dbReference>
<dbReference type="AlphaFoldDB" id="A0A0R1LW67"/>
<dbReference type="SUPFAM" id="SSF51735">
    <property type="entry name" value="NAD(P)-binding Rossmann-fold domains"/>
    <property type="match status" value="1"/>
</dbReference>
<dbReference type="PATRIC" id="fig|1423776.4.peg.2476"/>
<comment type="cofactor">
    <cofactor evidence="1">
        <name>a metal cation</name>
        <dbReference type="ChEBI" id="CHEBI:25213"/>
    </cofactor>
</comment>
<evidence type="ECO:0000256" key="9">
    <source>
        <dbReference type="ARBA" id="ARBA00022723"/>
    </source>
</evidence>
<sequence>MNDIKIGLVGLGTVGSSVLKMVTENQDKVQNITGRQLSVKTVVVRNVKKHQDAVSSDIQLTTDLNAIINDPEIKIVVEVMGGVHPAKEVITQLLNAKKHVVTANKDLIASAGEELAALARQNHCDLMYEASVAGGIPILRTIVTSFAADHITEVKGIVNGTTNYILTQMQRQNWSYDQSLQKAQELGFAESDPTNDVEGIDAAYKMIILTQFSYGTHIKLEDMAVEGISTIQLEDVAQADAFGYTIKLLGVSRRIDGGVFAEVGPVLVPKDHPLATINNENNAVMVTGEAVGETLFYGPGAGGLPTANSVLSDIVSVTKNIALGTTGNSFNNFRDELGKVDPAQVIYPYYLSLKMLDVPGQMLKLTQIMTQIGASFSQIVQTKNDDQSARVVIITHEMSKAQLHDLKAQLNDVETISLLSAYKVL</sequence>
<dbReference type="PROSITE" id="PS51671">
    <property type="entry name" value="ACT"/>
    <property type="match status" value="1"/>
</dbReference>
<dbReference type="Pfam" id="PF03447">
    <property type="entry name" value="NAD_binding_3"/>
    <property type="match status" value="1"/>
</dbReference>
<evidence type="ECO:0000256" key="19">
    <source>
        <dbReference type="RuleBase" id="RU004171"/>
    </source>
</evidence>
<dbReference type="InterPro" id="IPR045865">
    <property type="entry name" value="ACT-like_dom_sf"/>
</dbReference>
<gene>
    <name evidence="21" type="ORF">FD04_GL002440</name>
</gene>
<dbReference type="Gene3D" id="3.40.50.720">
    <property type="entry name" value="NAD(P)-binding Rossmann-like Domain"/>
    <property type="match status" value="1"/>
</dbReference>
<reference evidence="21 22" key="1">
    <citation type="journal article" date="2015" name="Genome Announc.">
        <title>Expanding the biotechnology potential of lactobacilli through comparative genomics of 213 strains and associated genera.</title>
        <authorList>
            <person name="Sun Z."/>
            <person name="Harris H.M."/>
            <person name="McCann A."/>
            <person name="Guo C."/>
            <person name="Argimon S."/>
            <person name="Zhang W."/>
            <person name="Yang X."/>
            <person name="Jeffery I.B."/>
            <person name="Cooney J.C."/>
            <person name="Kagawa T.F."/>
            <person name="Liu W."/>
            <person name="Song Y."/>
            <person name="Salvetti E."/>
            <person name="Wrobel A."/>
            <person name="Rasinkangas P."/>
            <person name="Parkhill J."/>
            <person name="Rea M.C."/>
            <person name="O'Sullivan O."/>
            <person name="Ritari J."/>
            <person name="Douillard F.P."/>
            <person name="Paul Ross R."/>
            <person name="Yang R."/>
            <person name="Briner A.E."/>
            <person name="Felis G.E."/>
            <person name="de Vos W.M."/>
            <person name="Barrangou R."/>
            <person name="Klaenhammer T.R."/>
            <person name="Caufield P.W."/>
            <person name="Cui Y."/>
            <person name="Zhang H."/>
            <person name="O'Toole P.W."/>
        </authorList>
    </citation>
    <scope>NUCLEOTIDE SEQUENCE [LARGE SCALE GENOMIC DNA]</scope>
    <source>
        <strain evidence="21 22">DSM 19909</strain>
    </source>
</reference>
<dbReference type="GO" id="GO:0009086">
    <property type="term" value="P:methionine biosynthetic process"/>
    <property type="evidence" value="ECO:0007669"/>
    <property type="project" value="UniProtKB-KW"/>
</dbReference>
<dbReference type="Proteomes" id="UP000051160">
    <property type="component" value="Unassembled WGS sequence"/>
</dbReference>
<keyword evidence="14 18" id="KW-0486">Methionine biosynthesis</keyword>
<evidence type="ECO:0000256" key="8">
    <source>
        <dbReference type="ARBA" id="ARBA00022697"/>
    </source>
</evidence>
<evidence type="ECO:0000256" key="12">
    <source>
        <dbReference type="ARBA" id="ARBA00023027"/>
    </source>
</evidence>
<evidence type="ECO:0000259" key="20">
    <source>
        <dbReference type="PROSITE" id="PS51671"/>
    </source>
</evidence>
<organism evidence="21 22">
    <name type="scientific">Secundilactobacillus odoratitofui DSM 19909 = JCM 15043</name>
    <dbReference type="NCBI Taxonomy" id="1423776"/>
    <lineage>
        <taxon>Bacteria</taxon>
        <taxon>Bacillati</taxon>
        <taxon>Bacillota</taxon>
        <taxon>Bacilli</taxon>
        <taxon>Lactobacillales</taxon>
        <taxon>Lactobacillaceae</taxon>
        <taxon>Secundilactobacillus</taxon>
    </lineage>
</organism>
<accession>A0A0R1LW67</accession>
<comment type="pathway">
    <text evidence="2 18">Amino-acid biosynthesis; L-threonine biosynthesis; L-threonine from L-aspartate: step 3/5.</text>
</comment>
<dbReference type="EC" id="1.1.1.3" evidence="5 18"/>
<evidence type="ECO:0000256" key="17">
    <source>
        <dbReference type="PIRSR" id="PIRSR000098-2"/>
    </source>
</evidence>
<dbReference type="InterPro" id="IPR019811">
    <property type="entry name" value="HDH_CS"/>
</dbReference>